<reference evidence="1 2" key="1">
    <citation type="submission" date="2016-05" db="EMBL/GenBank/DDBJ databases">
        <title>Draft Genome Sequences of Stenotrophomonas maltophilia Strains Sm32COP, Sm41DVV, Sm46PAILV, SmF3, SmF22, SmSOFb1 and SmCVFa1, Isolated from Different Manures, in France.</title>
        <authorList>
            <person name="Nazaret S."/>
            <person name="Bodilis J."/>
        </authorList>
    </citation>
    <scope>NUCLEOTIDE SEQUENCE [LARGE SCALE GENOMIC DNA]</scope>
    <source>
        <strain evidence="1 2">Sm46PAILV</strain>
    </source>
</reference>
<evidence type="ECO:0000313" key="2">
    <source>
        <dbReference type="Proteomes" id="UP000092256"/>
    </source>
</evidence>
<evidence type="ECO:0008006" key="3">
    <source>
        <dbReference type="Google" id="ProtNLM"/>
    </source>
</evidence>
<sequence length="69" mass="8106">MTEFWSKRQVRTRLGFRTDAELARFFGISRSAVSQWPKDFPIPALRRYILHQRYPNLFPATNATGHEPA</sequence>
<dbReference type="InterPro" id="IPR010982">
    <property type="entry name" value="Lambda_DNA-bd_dom_sf"/>
</dbReference>
<proteinExistence type="predicted"/>
<dbReference type="Gene3D" id="1.10.260.40">
    <property type="entry name" value="lambda repressor-like DNA-binding domains"/>
    <property type="match status" value="1"/>
</dbReference>
<evidence type="ECO:0000313" key="1">
    <source>
        <dbReference type="EMBL" id="OBU64802.1"/>
    </source>
</evidence>
<name>A0A1A6XMR8_STEMA</name>
<dbReference type="AlphaFoldDB" id="A0A1A6XMR8"/>
<dbReference type="Proteomes" id="UP000092256">
    <property type="component" value="Unassembled WGS sequence"/>
</dbReference>
<dbReference type="GO" id="GO:0003677">
    <property type="term" value="F:DNA binding"/>
    <property type="evidence" value="ECO:0007669"/>
    <property type="project" value="InterPro"/>
</dbReference>
<accession>A0A1A6XMR8</accession>
<dbReference type="EMBL" id="LYVJ01000013">
    <property type="protein sequence ID" value="OBU64802.1"/>
    <property type="molecule type" value="Genomic_DNA"/>
</dbReference>
<comment type="caution">
    <text evidence="1">The sequence shown here is derived from an EMBL/GenBank/DDBJ whole genome shotgun (WGS) entry which is preliminary data.</text>
</comment>
<gene>
    <name evidence="1" type="ORF">A9K58_16265</name>
</gene>
<organism evidence="1 2">
    <name type="scientific">Stenotrophomonas maltophilia</name>
    <name type="common">Pseudomonas maltophilia</name>
    <name type="synonym">Xanthomonas maltophilia</name>
    <dbReference type="NCBI Taxonomy" id="40324"/>
    <lineage>
        <taxon>Bacteria</taxon>
        <taxon>Pseudomonadati</taxon>
        <taxon>Pseudomonadota</taxon>
        <taxon>Gammaproteobacteria</taxon>
        <taxon>Lysobacterales</taxon>
        <taxon>Lysobacteraceae</taxon>
        <taxon>Stenotrophomonas</taxon>
        <taxon>Stenotrophomonas maltophilia group</taxon>
    </lineage>
</organism>
<dbReference type="OrthoDB" id="6044268at2"/>
<dbReference type="SUPFAM" id="SSF47413">
    <property type="entry name" value="lambda repressor-like DNA-binding domains"/>
    <property type="match status" value="1"/>
</dbReference>
<dbReference type="RefSeq" id="WP_065200326.1">
    <property type="nucleotide sequence ID" value="NZ_LYVJ01000013.1"/>
</dbReference>
<protein>
    <recommendedName>
        <fullName evidence="3">Helix-turn-helix domain-containing protein</fullName>
    </recommendedName>
</protein>